<feature type="DNA-binding region" description="H-T-H motif" evidence="2">
    <location>
        <begin position="29"/>
        <end position="48"/>
    </location>
</feature>
<dbReference type="EMBL" id="FOLE01000002">
    <property type="protein sequence ID" value="SFC02137.1"/>
    <property type="molecule type" value="Genomic_DNA"/>
</dbReference>
<feature type="domain" description="HTH tetR-type" evidence="3">
    <location>
        <begin position="6"/>
        <end position="66"/>
    </location>
</feature>
<gene>
    <name evidence="4" type="ORF">SAMN05421780_102299</name>
</gene>
<dbReference type="InterPro" id="IPR009057">
    <property type="entry name" value="Homeodomain-like_sf"/>
</dbReference>
<name>A0A1I1FRS3_9BACT</name>
<keyword evidence="1 2" id="KW-0238">DNA-binding</keyword>
<dbReference type="PANTHER" id="PTHR30055">
    <property type="entry name" value="HTH-TYPE TRANSCRIPTIONAL REGULATOR RUTR"/>
    <property type="match status" value="1"/>
</dbReference>
<evidence type="ECO:0000256" key="2">
    <source>
        <dbReference type="PROSITE-ProRule" id="PRU00335"/>
    </source>
</evidence>
<dbReference type="RefSeq" id="WP_091508744.1">
    <property type="nucleotide sequence ID" value="NZ_FOLE01000002.1"/>
</dbReference>
<evidence type="ECO:0000313" key="5">
    <source>
        <dbReference type="Proteomes" id="UP000199514"/>
    </source>
</evidence>
<keyword evidence="5" id="KW-1185">Reference proteome</keyword>
<reference evidence="4 5" key="1">
    <citation type="submission" date="2016-10" db="EMBL/GenBank/DDBJ databases">
        <authorList>
            <person name="de Groot N.N."/>
        </authorList>
    </citation>
    <scope>NUCLEOTIDE SEQUENCE [LARGE SCALE GENOMIC DNA]</scope>
    <source>
        <strain evidence="4 5">DSM 6793</strain>
    </source>
</reference>
<dbReference type="Gene3D" id="1.10.357.10">
    <property type="entry name" value="Tetracycline Repressor, domain 2"/>
    <property type="match status" value="1"/>
</dbReference>
<dbReference type="GO" id="GO:0003700">
    <property type="term" value="F:DNA-binding transcription factor activity"/>
    <property type="evidence" value="ECO:0007669"/>
    <property type="project" value="TreeGrafter"/>
</dbReference>
<dbReference type="Proteomes" id="UP000199514">
    <property type="component" value="Unassembled WGS sequence"/>
</dbReference>
<dbReference type="OrthoDB" id="6430772at2"/>
<proteinExistence type="predicted"/>
<organism evidence="4 5">
    <name type="scientific">Flexibacter flexilis DSM 6793</name>
    <dbReference type="NCBI Taxonomy" id="927664"/>
    <lineage>
        <taxon>Bacteria</taxon>
        <taxon>Pseudomonadati</taxon>
        <taxon>Bacteroidota</taxon>
        <taxon>Cytophagia</taxon>
        <taxon>Cytophagales</taxon>
        <taxon>Flexibacteraceae</taxon>
        <taxon>Flexibacter</taxon>
    </lineage>
</organism>
<protein>
    <submittedName>
        <fullName evidence="4">DNA-binding transcriptional regulator, AcrR family</fullName>
    </submittedName>
</protein>
<evidence type="ECO:0000256" key="1">
    <source>
        <dbReference type="ARBA" id="ARBA00023125"/>
    </source>
</evidence>
<dbReference type="STRING" id="927664.SAMN05421780_102299"/>
<dbReference type="PROSITE" id="PS50977">
    <property type="entry name" value="HTH_TETR_2"/>
    <property type="match status" value="1"/>
</dbReference>
<dbReference type="PRINTS" id="PR00455">
    <property type="entry name" value="HTHTETR"/>
</dbReference>
<evidence type="ECO:0000259" key="3">
    <source>
        <dbReference type="PROSITE" id="PS50977"/>
    </source>
</evidence>
<dbReference type="InterPro" id="IPR001647">
    <property type="entry name" value="HTH_TetR"/>
</dbReference>
<evidence type="ECO:0000313" key="4">
    <source>
        <dbReference type="EMBL" id="SFC02137.1"/>
    </source>
</evidence>
<dbReference type="PANTHER" id="PTHR30055:SF207">
    <property type="entry name" value="HTH-TYPE TRANSCRIPTIONAL REPRESSOR FATR"/>
    <property type="match status" value="1"/>
</dbReference>
<dbReference type="InterPro" id="IPR050109">
    <property type="entry name" value="HTH-type_TetR-like_transc_reg"/>
</dbReference>
<dbReference type="GO" id="GO:0000976">
    <property type="term" value="F:transcription cis-regulatory region binding"/>
    <property type="evidence" value="ECO:0007669"/>
    <property type="project" value="TreeGrafter"/>
</dbReference>
<dbReference type="AlphaFoldDB" id="A0A1I1FRS3"/>
<accession>A0A1I1FRS3</accession>
<sequence length="216" mass="24589">MRTRDESKVNLVREKALEMLVIEGFNGFSMQKLAKAAGVSPATLYIYYRDKDDLITQIGVEEGLKMTEAALEGFSSEMSFADGLRLQWKNRASYWMKNPIAVQFFEQIKNSPYHGVVKQTISKEFSEKMSGFVANAQRNNEVITLSLPVYWSVAFAPLYNLLYFHTAGRALGHIPFTLTDEILDQTLELVIKALSPNKLLSLSLIIWLTFSFCFHQ</sequence>
<dbReference type="Pfam" id="PF00440">
    <property type="entry name" value="TetR_N"/>
    <property type="match status" value="1"/>
</dbReference>
<dbReference type="SUPFAM" id="SSF46689">
    <property type="entry name" value="Homeodomain-like"/>
    <property type="match status" value="1"/>
</dbReference>